<dbReference type="SMART" id="SM00256">
    <property type="entry name" value="FBOX"/>
    <property type="match status" value="1"/>
</dbReference>
<sequence length="387" mass="44662">MFKLINMPNDIIVDILMRLPLKSLCRLRCVSKTCLNMVDSPFFTPLHTARLLKFSTDYYAAATASATASNVPQLGMLQYSSSSMQWQPLAYNEKRGLTRIKHALPISELFISRYYEVDFVFCNLFFLKVSRFGFWNPNSCCLVNPLRGEVLKIPAVCPTNHEYWHYWVDRFGMGFDSTTNTYKLVCVSWNPANDHVTAYIYVLGTHSSSWRKIQSVPPRCLSKKNVCAYGDMHWLVEGSHVNIAGGGRHIISFDFKKEEFCWTPHPTLKGLHRYSRLLEDFHLLNMKGSMAMVDANSLEEYIHIWVLKSYLKKEWALDYKINTQTLVGYPEGGLRKYTCYEWEHGIAIHKGDMCYFLDLRCDSLKCVKGGFENIYSFTGSLISLKKL</sequence>
<dbReference type="AlphaFoldDB" id="A0A2P6QZY2"/>
<name>A0A2P6QZY2_ROSCH</name>
<dbReference type="SUPFAM" id="SSF81383">
    <property type="entry name" value="F-box domain"/>
    <property type="match status" value="1"/>
</dbReference>
<dbReference type="STRING" id="74649.A0A2P6QZY2"/>
<dbReference type="Proteomes" id="UP000238479">
    <property type="component" value="Chromosome 4"/>
</dbReference>
<organism evidence="2 3">
    <name type="scientific">Rosa chinensis</name>
    <name type="common">China rose</name>
    <dbReference type="NCBI Taxonomy" id="74649"/>
    <lineage>
        <taxon>Eukaryota</taxon>
        <taxon>Viridiplantae</taxon>
        <taxon>Streptophyta</taxon>
        <taxon>Embryophyta</taxon>
        <taxon>Tracheophyta</taxon>
        <taxon>Spermatophyta</taxon>
        <taxon>Magnoliopsida</taxon>
        <taxon>eudicotyledons</taxon>
        <taxon>Gunneridae</taxon>
        <taxon>Pentapetalae</taxon>
        <taxon>rosids</taxon>
        <taxon>fabids</taxon>
        <taxon>Rosales</taxon>
        <taxon>Rosaceae</taxon>
        <taxon>Rosoideae</taxon>
        <taxon>Rosoideae incertae sedis</taxon>
        <taxon>Rosa</taxon>
    </lineage>
</organism>
<accession>A0A2P6QZY2</accession>
<evidence type="ECO:0000259" key="1">
    <source>
        <dbReference type="PROSITE" id="PS50181"/>
    </source>
</evidence>
<evidence type="ECO:0000313" key="3">
    <source>
        <dbReference type="Proteomes" id="UP000238479"/>
    </source>
</evidence>
<dbReference type="NCBIfam" id="TIGR01640">
    <property type="entry name" value="F_box_assoc_1"/>
    <property type="match status" value="1"/>
</dbReference>
<dbReference type="Pfam" id="PF08268">
    <property type="entry name" value="FBA_3"/>
    <property type="match status" value="1"/>
</dbReference>
<proteinExistence type="predicted"/>
<dbReference type="Gramene" id="PRQ39747">
    <property type="protein sequence ID" value="PRQ39747"/>
    <property type="gene ID" value="RchiOBHm_Chr4g0428611"/>
</dbReference>
<protein>
    <submittedName>
        <fullName evidence="2">Putative F-box domain-containing protein</fullName>
    </submittedName>
</protein>
<dbReference type="Pfam" id="PF00646">
    <property type="entry name" value="F-box"/>
    <property type="match status" value="1"/>
</dbReference>
<dbReference type="InterPro" id="IPR013187">
    <property type="entry name" value="F-box-assoc_dom_typ3"/>
</dbReference>
<feature type="domain" description="F-box" evidence="1">
    <location>
        <begin position="1"/>
        <end position="46"/>
    </location>
</feature>
<evidence type="ECO:0000313" key="2">
    <source>
        <dbReference type="EMBL" id="PRQ39747.1"/>
    </source>
</evidence>
<dbReference type="InterPro" id="IPR017451">
    <property type="entry name" value="F-box-assoc_interact_dom"/>
</dbReference>
<dbReference type="PROSITE" id="PS50181">
    <property type="entry name" value="FBOX"/>
    <property type="match status" value="1"/>
</dbReference>
<gene>
    <name evidence="2" type="ORF">RchiOBHm_Chr4g0428611</name>
</gene>
<dbReference type="PANTHER" id="PTHR31111">
    <property type="entry name" value="BNAA05G37150D PROTEIN-RELATED"/>
    <property type="match status" value="1"/>
</dbReference>
<dbReference type="InterPro" id="IPR036047">
    <property type="entry name" value="F-box-like_dom_sf"/>
</dbReference>
<dbReference type="OMA" id="SAYNEIC"/>
<dbReference type="PANTHER" id="PTHR31111:SF136">
    <property type="entry name" value="F-BOX ASSOCIATED DOMAIN-CONTAINING PROTEIN"/>
    <property type="match status" value="1"/>
</dbReference>
<dbReference type="InterPro" id="IPR001810">
    <property type="entry name" value="F-box_dom"/>
</dbReference>
<reference evidence="2 3" key="1">
    <citation type="journal article" date="2018" name="Nat. Genet.">
        <title>The Rosa genome provides new insights in the design of modern roses.</title>
        <authorList>
            <person name="Bendahmane M."/>
        </authorList>
    </citation>
    <scope>NUCLEOTIDE SEQUENCE [LARGE SCALE GENOMIC DNA]</scope>
    <source>
        <strain evidence="3">cv. Old Blush</strain>
    </source>
</reference>
<comment type="caution">
    <text evidence="2">The sequence shown here is derived from an EMBL/GenBank/DDBJ whole genome shotgun (WGS) entry which is preliminary data.</text>
</comment>
<keyword evidence="3" id="KW-1185">Reference proteome</keyword>
<dbReference type="EMBL" id="PDCK01000042">
    <property type="protein sequence ID" value="PRQ39747.1"/>
    <property type="molecule type" value="Genomic_DNA"/>
</dbReference>